<organism evidence="1 2">
    <name type="scientific">Populus alba x Populus x berolinensis</name>
    <dbReference type="NCBI Taxonomy" id="444605"/>
    <lineage>
        <taxon>Eukaryota</taxon>
        <taxon>Viridiplantae</taxon>
        <taxon>Streptophyta</taxon>
        <taxon>Embryophyta</taxon>
        <taxon>Tracheophyta</taxon>
        <taxon>Spermatophyta</taxon>
        <taxon>Magnoliopsida</taxon>
        <taxon>eudicotyledons</taxon>
        <taxon>Gunneridae</taxon>
        <taxon>Pentapetalae</taxon>
        <taxon>rosids</taxon>
        <taxon>fabids</taxon>
        <taxon>Malpighiales</taxon>
        <taxon>Salicaceae</taxon>
        <taxon>Saliceae</taxon>
        <taxon>Populus</taxon>
    </lineage>
</organism>
<comment type="caution">
    <text evidence="1">The sequence shown here is derived from an EMBL/GenBank/DDBJ whole genome shotgun (WGS) entry which is preliminary data.</text>
</comment>
<proteinExistence type="predicted"/>
<dbReference type="Proteomes" id="UP001164929">
    <property type="component" value="Chromosome 7"/>
</dbReference>
<evidence type="ECO:0000313" key="1">
    <source>
        <dbReference type="EMBL" id="KAJ6991476.1"/>
    </source>
</evidence>
<evidence type="ECO:0000313" key="2">
    <source>
        <dbReference type="Proteomes" id="UP001164929"/>
    </source>
</evidence>
<dbReference type="AlphaFoldDB" id="A0AAD6QJA9"/>
<protein>
    <submittedName>
        <fullName evidence="1">Uncharacterized protein</fullName>
    </submittedName>
</protein>
<accession>A0AAD6QJA9</accession>
<sequence>MPRGNGVAMAKKNVVAARKNATFSSTLDAVGIFFPINGKTNREAKIATTLKTTTLNTT</sequence>
<gene>
    <name evidence="1" type="ORF">NC653_019604</name>
</gene>
<dbReference type="EMBL" id="JAQIZT010000007">
    <property type="protein sequence ID" value="KAJ6991476.1"/>
    <property type="molecule type" value="Genomic_DNA"/>
</dbReference>
<name>A0AAD6QJA9_9ROSI</name>
<keyword evidence="2" id="KW-1185">Reference proteome</keyword>
<reference evidence="1" key="1">
    <citation type="journal article" date="2023" name="Mol. Ecol. Resour.">
        <title>Chromosome-level genome assembly of a triploid poplar Populus alba 'Berolinensis'.</title>
        <authorList>
            <person name="Chen S."/>
            <person name="Yu Y."/>
            <person name="Wang X."/>
            <person name="Wang S."/>
            <person name="Zhang T."/>
            <person name="Zhou Y."/>
            <person name="He R."/>
            <person name="Meng N."/>
            <person name="Wang Y."/>
            <person name="Liu W."/>
            <person name="Liu Z."/>
            <person name="Liu J."/>
            <person name="Guo Q."/>
            <person name="Huang H."/>
            <person name="Sederoff R.R."/>
            <person name="Wang G."/>
            <person name="Qu G."/>
            <person name="Chen S."/>
        </authorList>
    </citation>
    <scope>NUCLEOTIDE SEQUENCE</scope>
    <source>
        <strain evidence="1">SC-2020</strain>
    </source>
</reference>